<gene>
    <name evidence="1" type="ORF">COLO4_31732</name>
</gene>
<dbReference type="AlphaFoldDB" id="A0A1R3H3K1"/>
<dbReference type="EMBL" id="AWUE01020869">
    <property type="protein sequence ID" value="OMO64919.1"/>
    <property type="molecule type" value="Genomic_DNA"/>
</dbReference>
<sequence length="72" mass="8053">MTRNVWPRTKEEARKCVISLATCIAPICSNDEILELPYAPLQCEKKSCSAAANPYTDVNFTKKICIPFAAQF</sequence>
<organism evidence="1 2">
    <name type="scientific">Corchorus olitorius</name>
    <dbReference type="NCBI Taxonomy" id="93759"/>
    <lineage>
        <taxon>Eukaryota</taxon>
        <taxon>Viridiplantae</taxon>
        <taxon>Streptophyta</taxon>
        <taxon>Embryophyta</taxon>
        <taxon>Tracheophyta</taxon>
        <taxon>Spermatophyta</taxon>
        <taxon>Magnoliopsida</taxon>
        <taxon>eudicotyledons</taxon>
        <taxon>Gunneridae</taxon>
        <taxon>Pentapetalae</taxon>
        <taxon>rosids</taxon>
        <taxon>malvids</taxon>
        <taxon>Malvales</taxon>
        <taxon>Malvaceae</taxon>
        <taxon>Grewioideae</taxon>
        <taxon>Apeibeae</taxon>
        <taxon>Corchorus</taxon>
    </lineage>
</organism>
<keyword evidence="2" id="KW-1185">Reference proteome</keyword>
<comment type="caution">
    <text evidence="1">The sequence shown here is derived from an EMBL/GenBank/DDBJ whole genome shotgun (WGS) entry which is preliminary data.</text>
</comment>
<accession>A0A1R3H3K1</accession>
<name>A0A1R3H3K1_9ROSI</name>
<evidence type="ECO:0000313" key="1">
    <source>
        <dbReference type="EMBL" id="OMO64919.1"/>
    </source>
</evidence>
<proteinExistence type="predicted"/>
<reference evidence="2" key="1">
    <citation type="submission" date="2013-09" db="EMBL/GenBank/DDBJ databases">
        <title>Corchorus olitorius genome sequencing.</title>
        <authorList>
            <person name="Alam M."/>
            <person name="Haque M.S."/>
            <person name="Islam M.S."/>
            <person name="Emdad E.M."/>
            <person name="Islam M.M."/>
            <person name="Ahmed B."/>
            <person name="Halim A."/>
            <person name="Hossen Q.M.M."/>
            <person name="Hossain M.Z."/>
            <person name="Ahmed R."/>
            <person name="Khan M.M."/>
            <person name="Islam R."/>
            <person name="Rashid M.M."/>
            <person name="Khan S.A."/>
            <person name="Rahman M.S."/>
            <person name="Alam M."/>
            <person name="Yahiya A.S."/>
            <person name="Khan M.S."/>
            <person name="Azam M.S."/>
            <person name="Haque T."/>
            <person name="Lashkar M.Z.H."/>
            <person name="Akhand A.I."/>
            <person name="Morshed G."/>
            <person name="Roy S."/>
            <person name="Uddin K.S."/>
            <person name="Rabeya T."/>
            <person name="Hossain A.S."/>
            <person name="Chowdhury A."/>
            <person name="Snigdha A.R."/>
            <person name="Mortoza M.S."/>
            <person name="Matin S.A."/>
            <person name="Hoque S.M.E."/>
            <person name="Islam M.K."/>
            <person name="Roy D.K."/>
            <person name="Haider R."/>
            <person name="Moosa M.M."/>
            <person name="Elias S.M."/>
            <person name="Hasan A.M."/>
            <person name="Jahan S."/>
            <person name="Shafiuddin M."/>
            <person name="Mahmood N."/>
            <person name="Shommy N.S."/>
        </authorList>
    </citation>
    <scope>NUCLEOTIDE SEQUENCE [LARGE SCALE GENOMIC DNA]</scope>
    <source>
        <strain evidence="2">cv. O-4</strain>
    </source>
</reference>
<dbReference type="Proteomes" id="UP000187203">
    <property type="component" value="Unassembled WGS sequence"/>
</dbReference>
<protein>
    <submittedName>
        <fullName evidence="1">Protein transport protein SEC23-like protein</fullName>
    </submittedName>
</protein>
<dbReference type="Gene3D" id="2.60.40.1670">
    <property type="entry name" value="beta-sandwich domain of Sec23/24"/>
    <property type="match status" value="1"/>
</dbReference>
<evidence type="ECO:0000313" key="2">
    <source>
        <dbReference type="Proteomes" id="UP000187203"/>
    </source>
</evidence>
<dbReference type="STRING" id="93759.A0A1R3H3K1"/>
<dbReference type="SUPFAM" id="SSF81995">
    <property type="entry name" value="beta-sandwich domain of Sec23/24"/>
    <property type="match status" value="1"/>
</dbReference>